<keyword evidence="9 12" id="KW-0665">Pyrimidine biosynthesis</keyword>
<feature type="binding site" evidence="12">
    <location>
        <position position="19"/>
    </location>
    <ligand>
        <name>FMN</name>
        <dbReference type="ChEBI" id="CHEBI:58210"/>
    </ligand>
</feature>
<evidence type="ECO:0000256" key="12">
    <source>
        <dbReference type="HAMAP-Rule" id="MF_00224"/>
    </source>
</evidence>
<proteinExistence type="inferred from homology"/>
<evidence type="ECO:0000259" key="13">
    <source>
        <dbReference type="Pfam" id="PF01180"/>
    </source>
</evidence>
<dbReference type="GO" id="GO:0005737">
    <property type="term" value="C:cytoplasm"/>
    <property type="evidence" value="ECO:0007669"/>
    <property type="project" value="UniProtKB-SubCell"/>
</dbReference>
<comment type="function">
    <text evidence="1">Catalyzes the conversion of dihydroorotate to orotate with NAD(+) as electron acceptor.</text>
</comment>
<dbReference type="PANTHER" id="PTHR43073:SF2">
    <property type="entry name" value="DIHYDROPYRIMIDINE DEHYDROGENASE [NADP(+)]"/>
    <property type="match status" value="1"/>
</dbReference>
<dbReference type="GO" id="GO:0006212">
    <property type="term" value="P:uracil catabolic process"/>
    <property type="evidence" value="ECO:0007669"/>
    <property type="project" value="TreeGrafter"/>
</dbReference>
<dbReference type="NCBIfam" id="NF005574">
    <property type="entry name" value="PRK07259.1"/>
    <property type="match status" value="1"/>
</dbReference>
<organism evidence="14 15">
    <name type="scientific">Ferroplasma acidiphilum</name>
    <dbReference type="NCBI Taxonomy" id="74969"/>
    <lineage>
        <taxon>Archaea</taxon>
        <taxon>Methanobacteriati</taxon>
        <taxon>Thermoplasmatota</taxon>
        <taxon>Thermoplasmata</taxon>
        <taxon>Thermoplasmatales</taxon>
        <taxon>Ferroplasmaceae</taxon>
        <taxon>Ferroplasma</taxon>
    </lineage>
</organism>
<comment type="catalytic activity">
    <reaction evidence="11">
        <text>(S)-dihydroorotate + NAD(+) = orotate + NADH + H(+)</text>
        <dbReference type="Rhea" id="RHEA:13513"/>
        <dbReference type="ChEBI" id="CHEBI:15378"/>
        <dbReference type="ChEBI" id="CHEBI:30839"/>
        <dbReference type="ChEBI" id="CHEBI:30864"/>
        <dbReference type="ChEBI" id="CHEBI:57540"/>
        <dbReference type="ChEBI" id="CHEBI:57945"/>
        <dbReference type="EC" id="1.3.1.14"/>
    </reaction>
</comment>
<dbReference type="OrthoDB" id="36608at2157"/>
<dbReference type="PROSITE" id="PS00912">
    <property type="entry name" value="DHODEHASE_2"/>
    <property type="match status" value="1"/>
</dbReference>
<dbReference type="NCBIfam" id="TIGR01037">
    <property type="entry name" value="pyrD_sub1_fam"/>
    <property type="match status" value="1"/>
</dbReference>
<dbReference type="InterPro" id="IPR049622">
    <property type="entry name" value="Dihydroorotate_DH_I"/>
</dbReference>
<dbReference type="GO" id="GO:0006210">
    <property type="term" value="P:thymine catabolic process"/>
    <property type="evidence" value="ECO:0007669"/>
    <property type="project" value="TreeGrafter"/>
</dbReference>
<dbReference type="GeneID" id="84217851"/>
<feature type="binding site" evidence="12">
    <location>
        <position position="211"/>
    </location>
    <ligand>
        <name>FMN</name>
        <dbReference type="ChEBI" id="CHEBI:58210"/>
    </ligand>
</feature>
<evidence type="ECO:0000256" key="1">
    <source>
        <dbReference type="ARBA" id="ARBA00003616"/>
    </source>
</evidence>
<comment type="similarity">
    <text evidence="4 12">Belongs to the dihydroorotate dehydrogenase family. Type 1 subfamily.</text>
</comment>
<keyword evidence="6 12" id="KW-0963">Cytoplasm</keyword>
<feature type="binding site" evidence="12">
    <location>
        <begin position="67"/>
        <end position="71"/>
    </location>
    <ligand>
        <name>substrate</name>
    </ligand>
</feature>
<evidence type="ECO:0000313" key="14">
    <source>
        <dbReference type="EMBL" id="ARD85124.1"/>
    </source>
</evidence>
<comment type="subunit">
    <text evidence="5">Heterotetramer of 2 PyrK and 2 PyrD type B subunits.</text>
</comment>
<evidence type="ECO:0000256" key="4">
    <source>
        <dbReference type="ARBA" id="ARBA00008008"/>
    </source>
</evidence>
<dbReference type="GO" id="GO:0004589">
    <property type="term" value="F:dihydroorotate dehydrogenase (NAD+) activity"/>
    <property type="evidence" value="ECO:0007669"/>
    <property type="project" value="UniProtKB-EC"/>
</dbReference>
<comment type="catalytic activity">
    <reaction evidence="12">
        <text>(S)-dihydroorotate + A = orotate + AH2</text>
        <dbReference type="Rhea" id="RHEA:18073"/>
        <dbReference type="ChEBI" id="CHEBI:13193"/>
        <dbReference type="ChEBI" id="CHEBI:17499"/>
        <dbReference type="ChEBI" id="CHEBI:30839"/>
        <dbReference type="ChEBI" id="CHEBI:30864"/>
    </reaction>
</comment>
<dbReference type="InterPro" id="IPR033888">
    <property type="entry name" value="DHOD_1B"/>
</dbReference>
<dbReference type="InterPro" id="IPR005720">
    <property type="entry name" value="Dihydroorotate_DH_cat"/>
</dbReference>
<dbReference type="Proteomes" id="UP000192050">
    <property type="component" value="Chromosome"/>
</dbReference>
<evidence type="ECO:0000256" key="5">
    <source>
        <dbReference type="ARBA" id="ARBA00011669"/>
    </source>
</evidence>
<dbReference type="GO" id="GO:0050661">
    <property type="term" value="F:NADP binding"/>
    <property type="evidence" value="ECO:0007669"/>
    <property type="project" value="TreeGrafter"/>
</dbReference>
<dbReference type="STRING" id="74969.FAD_1256"/>
<feature type="binding site" evidence="12">
    <location>
        <begin position="237"/>
        <end position="238"/>
    </location>
    <ligand>
        <name>FMN</name>
        <dbReference type="ChEBI" id="CHEBI:58210"/>
    </ligand>
</feature>
<evidence type="ECO:0000256" key="11">
    <source>
        <dbReference type="ARBA" id="ARBA00048996"/>
    </source>
</evidence>
<evidence type="ECO:0000256" key="3">
    <source>
        <dbReference type="ARBA" id="ARBA00004715"/>
    </source>
</evidence>
<feature type="binding site" evidence="12">
    <location>
        <position position="185"/>
    </location>
    <ligand>
        <name>FMN</name>
        <dbReference type="ChEBI" id="CHEBI:58210"/>
    </ligand>
</feature>
<dbReference type="KEGG" id="fai:FAD_1256"/>
<feature type="binding site" evidence="12">
    <location>
        <begin position="186"/>
        <end position="187"/>
    </location>
    <ligand>
        <name>substrate</name>
    </ligand>
</feature>
<keyword evidence="15" id="KW-1185">Reference proteome</keyword>
<dbReference type="InterPro" id="IPR013785">
    <property type="entry name" value="Aldolase_TIM"/>
</dbReference>
<gene>
    <name evidence="12" type="primary">pyrD</name>
    <name evidence="14" type="ORF">FAD_1256</name>
</gene>
<dbReference type="InterPro" id="IPR001295">
    <property type="entry name" value="Dihydroorotate_DH_CS"/>
</dbReference>
<feature type="binding site" evidence="12">
    <location>
        <position position="123"/>
    </location>
    <ligand>
        <name>substrate</name>
    </ligand>
</feature>
<dbReference type="UniPathway" id="UPA00070"/>
<evidence type="ECO:0000313" key="15">
    <source>
        <dbReference type="Proteomes" id="UP000192050"/>
    </source>
</evidence>
<protein>
    <recommendedName>
        <fullName evidence="12">Dihydroorotate dehydrogenase</fullName>
        <shortName evidence="12">DHOD</shortName>
        <shortName evidence="12">DHODase</shortName>
        <shortName evidence="12">DHOdehase</shortName>
        <ecNumber evidence="12">1.3.-.-</ecNumber>
    </recommendedName>
</protein>
<comment type="pathway">
    <text evidence="3">Pyrimidine metabolism; UMP biosynthesis via de novo pathway; orotate from (S)-dihydroorotate (NAD(+) route): step 1/1.</text>
</comment>
<feature type="binding site" evidence="12">
    <location>
        <begin position="43"/>
        <end position="44"/>
    </location>
    <ligand>
        <name>FMN</name>
        <dbReference type="ChEBI" id="CHEBI:58210"/>
    </ligand>
</feature>
<comment type="cofactor">
    <cofactor evidence="12">
        <name>FMN</name>
        <dbReference type="ChEBI" id="CHEBI:58210"/>
    </cofactor>
    <text evidence="12">Binds 1 FMN per subunit.</text>
</comment>
<dbReference type="AlphaFoldDB" id="A0A1V0N4U5"/>
<reference evidence="14 15" key="1">
    <citation type="submission" date="2011-10" db="EMBL/GenBank/DDBJ databases">
        <title>Metabolic and evolutionary patterns in the extreme acidophile Ferroplasma acidiphilum.</title>
        <authorList>
            <person name="Golyshina O.V."/>
            <person name="Kozyavkin S.A."/>
            <person name="Tatusov R.L."/>
            <person name="Slesarev A.I."/>
            <person name="Golyshin P.N."/>
        </authorList>
    </citation>
    <scope>NUCLEOTIDE SEQUENCE [LARGE SCALE GENOMIC DNA]</scope>
    <source>
        <strain evidence="15">Y</strain>
    </source>
</reference>
<keyword evidence="8 12" id="KW-0288">FMN</keyword>
<evidence type="ECO:0000256" key="9">
    <source>
        <dbReference type="ARBA" id="ARBA00022975"/>
    </source>
</evidence>
<feature type="binding site" evidence="12">
    <location>
        <position position="123"/>
    </location>
    <ligand>
        <name>FMN</name>
        <dbReference type="ChEBI" id="CHEBI:58210"/>
    </ligand>
</feature>
<name>A0A1V0N4U5_9ARCH</name>
<dbReference type="FunFam" id="3.20.20.70:FF:000027">
    <property type="entry name" value="Dihydropyrimidine dehydrogenase [NADP(+)]"/>
    <property type="match status" value="1"/>
</dbReference>
<feature type="binding site" evidence="12">
    <location>
        <begin position="259"/>
        <end position="260"/>
    </location>
    <ligand>
        <name>FMN</name>
        <dbReference type="ChEBI" id="CHEBI:58210"/>
    </ligand>
</feature>
<dbReference type="EMBL" id="CP015363">
    <property type="protein sequence ID" value="ARD85124.1"/>
    <property type="molecule type" value="Genomic_DNA"/>
</dbReference>
<dbReference type="EC" id="1.3.-.-" evidence="12"/>
<dbReference type="InterPro" id="IPR024920">
    <property type="entry name" value="Dihydroorotate_DH_1"/>
</dbReference>
<dbReference type="GO" id="GO:0002058">
    <property type="term" value="F:uracil binding"/>
    <property type="evidence" value="ECO:0007669"/>
    <property type="project" value="TreeGrafter"/>
</dbReference>
<comment type="caution">
    <text evidence="12">Lacks conserved residue(s) required for the propagation of feature annotation.</text>
</comment>
<evidence type="ECO:0000256" key="10">
    <source>
        <dbReference type="ARBA" id="ARBA00023002"/>
    </source>
</evidence>
<feature type="binding site" evidence="12">
    <location>
        <position position="43"/>
    </location>
    <ligand>
        <name>substrate</name>
    </ligand>
</feature>
<dbReference type="CDD" id="cd04740">
    <property type="entry name" value="DHOD_1B_like"/>
    <property type="match status" value="1"/>
</dbReference>
<dbReference type="SUPFAM" id="SSF51395">
    <property type="entry name" value="FMN-linked oxidoreductases"/>
    <property type="match status" value="1"/>
</dbReference>
<keyword evidence="7 12" id="KW-0285">Flavoprotein</keyword>
<evidence type="ECO:0000256" key="7">
    <source>
        <dbReference type="ARBA" id="ARBA00022630"/>
    </source>
</evidence>
<dbReference type="RefSeq" id="WP_081142682.1">
    <property type="nucleotide sequence ID" value="NZ_CP015363.1"/>
</dbReference>
<evidence type="ECO:0000256" key="6">
    <source>
        <dbReference type="ARBA" id="ARBA00022490"/>
    </source>
</evidence>
<evidence type="ECO:0000256" key="2">
    <source>
        <dbReference type="ARBA" id="ARBA00004496"/>
    </source>
</evidence>
<feature type="binding site" evidence="12">
    <location>
        <position position="161"/>
    </location>
    <ligand>
        <name>FMN</name>
        <dbReference type="ChEBI" id="CHEBI:58210"/>
    </ligand>
</feature>
<dbReference type="GO" id="GO:0006207">
    <property type="term" value="P:'de novo' pyrimidine nucleobase biosynthetic process"/>
    <property type="evidence" value="ECO:0007669"/>
    <property type="project" value="InterPro"/>
</dbReference>
<sequence length="298" mass="31037">MKLKPDIGIGAGNPFILASGILDANGYTIKRILENGAGAAVTKSIGSEERKGFDPPVIYSDGRSVINAIGLSNPGIENYGQEIKIATSSGKPVIGSIFGQTPEEFAMLAGKMQAYGASAVELNLSCPHVKGYGTEVGSDPELVSAIVSAVKSRINIPVYAKLSPNTSDMLEQAIAAGKADGYVLINTIKAMKIDINTGKAVLSNIYGGLSGKSIKPVGIRYVYEVKKETGKTIIGVGGINNFEDALEYIMAGASAVQIGSAISQAGIGIFANLTKELESYMEANSIDNIEELVGVAIE</sequence>
<dbReference type="Pfam" id="PF01180">
    <property type="entry name" value="DHO_dh"/>
    <property type="match status" value="1"/>
</dbReference>
<dbReference type="GO" id="GO:0044205">
    <property type="term" value="P:'de novo' UMP biosynthetic process"/>
    <property type="evidence" value="ECO:0007669"/>
    <property type="project" value="UniProtKB-UniRule"/>
</dbReference>
<comment type="subcellular location">
    <subcellularLocation>
        <location evidence="2 12">Cytoplasm</location>
    </subcellularLocation>
</comment>
<dbReference type="PIRSF" id="PIRSF000164">
    <property type="entry name" value="DHO_oxidase"/>
    <property type="match status" value="1"/>
</dbReference>
<dbReference type="HAMAP" id="MF_00224">
    <property type="entry name" value="DHO_dh_type1"/>
    <property type="match status" value="1"/>
</dbReference>
<feature type="active site" description="Nucleophile" evidence="12">
    <location>
        <position position="126"/>
    </location>
</feature>
<keyword evidence="10 12" id="KW-0560">Oxidoreductase</keyword>
<evidence type="ECO:0000256" key="8">
    <source>
        <dbReference type="ARBA" id="ARBA00022643"/>
    </source>
</evidence>
<accession>A0A1V0N4U5</accession>
<dbReference type="Gene3D" id="3.20.20.70">
    <property type="entry name" value="Aldolase class I"/>
    <property type="match status" value="1"/>
</dbReference>
<dbReference type="PANTHER" id="PTHR43073">
    <property type="entry name" value="DIHYDROPYRIMIDINE DEHYDROGENASE [NADP(+)]"/>
    <property type="match status" value="1"/>
</dbReference>
<feature type="domain" description="Dihydroorotate dehydrogenase catalytic" evidence="13">
    <location>
        <begin position="12"/>
        <end position="281"/>
    </location>
</feature>
<dbReference type="InterPro" id="IPR012135">
    <property type="entry name" value="Dihydroorotate_DH_1_2"/>
</dbReference>